<dbReference type="Gene3D" id="3.10.20.90">
    <property type="entry name" value="Phosphatidylinositol 3-kinase Catalytic Subunit, Chain A, domain 1"/>
    <property type="match status" value="1"/>
</dbReference>
<dbReference type="GO" id="GO:0000122">
    <property type="term" value="P:negative regulation of transcription by RNA polymerase II"/>
    <property type="evidence" value="ECO:0007669"/>
    <property type="project" value="TreeGrafter"/>
</dbReference>
<dbReference type="SMART" id="SM00184">
    <property type="entry name" value="RING"/>
    <property type="match status" value="1"/>
</dbReference>
<dbReference type="PANTHER" id="PTHR10825:SF29">
    <property type="entry name" value="POLYCOMB GROUP RING FINGER PROTEIN 1"/>
    <property type="match status" value="1"/>
</dbReference>
<dbReference type="GO" id="GO:1990841">
    <property type="term" value="F:promoter-specific chromatin binding"/>
    <property type="evidence" value="ECO:0007669"/>
    <property type="project" value="TreeGrafter"/>
</dbReference>
<proteinExistence type="predicted"/>
<evidence type="ECO:0000256" key="6">
    <source>
        <dbReference type="PROSITE-ProRule" id="PRU00175"/>
    </source>
</evidence>
<dbReference type="InterPro" id="IPR001841">
    <property type="entry name" value="Znf_RING"/>
</dbReference>
<dbReference type="SUPFAM" id="SSF57850">
    <property type="entry name" value="RING/U-box"/>
    <property type="match status" value="1"/>
</dbReference>
<evidence type="ECO:0000256" key="4">
    <source>
        <dbReference type="ARBA" id="ARBA00022833"/>
    </source>
</evidence>
<comment type="caution">
    <text evidence="8">The sequence shown here is derived from an EMBL/GenBank/DDBJ whole genome shotgun (WGS) entry which is preliminary data.</text>
</comment>
<dbReference type="InterPro" id="IPR017907">
    <property type="entry name" value="Znf_RING_CS"/>
</dbReference>
<keyword evidence="4" id="KW-0862">Zinc</keyword>
<dbReference type="Pfam" id="PF13923">
    <property type="entry name" value="zf-C3HC4_2"/>
    <property type="match status" value="1"/>
</dbReference>
<dbReference type="PROSITE" id="PS50089">
    <property type="entry name" value="ZF_RING_2"/>
    <property type="match status" value="1"/>
</dbReference>
<sequence length="313" mass="36183">MLRSVKIQDLNSHIVCVLCGGYLVDATTIVECLHSFCRSCIVKYLQASYHCPVCDVEVHKTKPLLNIRPDRTLQEIVFKLVPGLYQAELKLRNEFEEKQREENKPPEENEAVNEVTEKKEIEMDDPVFITLEYYRSKRNWSENQIFPPRYLRCPSAVTVDVLKKFFVAKFAIPNTHQVEMIRSDEILDDHLTMREVSRMYGLYAKSFLDLEYAILEHSTTGEPSIPNRVKLDISPWKKIKIKKTKKGNKKLKEMTERELLPRNETVTESKSKVPSLQNSVDGLFLQNGKIPTFPYAPPNVDDMPALKQINAPV</sequence>
<dbReference type="InterPro" id="IPR032443">
    <property type="entry name" value="RAWUL"/>
</dbReference>
<dbReference type="EMBL" id="CALNXJ010000043">
    <property type="protein sequence ID" value="CAH3147657.1"/>
    <property type="molecule type" value="Genomic_DNA"/>
</dbReference>
<protein>
    <recommendedName>
        <fullName evidence="7">RING-type domain-containing protein</fullName>
    </recommendedName>
</protein>
<accession>A0AAU9XH20</accession>
<reference evidence="8 9" key="1">
    <citation type="submission" date="2022-05" db="EMBL/GenBank/DDBJ databases">
        <authorList>
            <consortium name="Genoscope - CEA"/>
            <person name="William W."/>
        </authorList>
    </citation>
    <scope>NUCLEOTIDE SEQUENCE [LARGE SCALE GENOMIC DNA]</scope>
</reference>
<evidence type="ECO:0000256" key="1">
    <source>
        <dbReference type="ARBA" id="ARBA00004123"/>
    </source>
</evidence>
<keyword evidence="9" id="KW-1185">Reference proteome</keyword>
<comment type="subcellular location">
    <subcellularLocation>
        <location evidence="1">Nucleus</location>
    </subcellularLocation>
</comment>
<dbReference type="AlphaFoldDB" id="A0AAU9XH20"/>
<dbReference type="PANTHER" id="PTHR10825">
    <property type="entry name" value="RING FINGER DOMAIN-CONTAINING, POLYCOMB GROUP COMPONENT"/>
    <property type="match status" value="1"/>
</dbReference>
<dbReference type="Gene3D" id="3.30.40.10">
    <property type="entry name" value="Zinc/RING finger domain, C3HC4 (zinc finger)"/>
    <property type="match status" value="1"/>
</dbReference>
<keyword evidence="5" id="KW-0539">Nucleus</keyword>
<evidence type="ECO:0000313" key="8">
    <source>
        <dbReference type="EMBL" id="CAH3147657.1"/>
    </source>
</evidence>
<keyword evidence="2" id="KW-0479">Metal-binding</keyword>
<dbReference type="Proteomes" id="UP001159428">
    <property type="component" value="Unassembled WGS sequence"/>
</dbReference>
<gene>
    <name evidence="8" type="ORF">PMEA_00023535</name>
</gene>
<evidence type="ECO:0000256" key="2">
    <source>
        <dbReference type="ARBA" id="ARBA00022723"/>
    </source>
</evidence>
<keyword evidence="3 6" id="KW-0863">Zinc-finger</keyword>
<dbReference type="GO" id="GO:0008270">
    <property type="term" value="F:zinc ion binding"/>
    <property type="evidence" value="ECO:0007669"/>
    <property type="project" value="UniProtKB-KW"/>
</dbReference>
<evidence type="ECO:0000256" key="3">
    <source>
        <dbReference type="ARBA" id="ARBA00022771"/>
    </source>
</evidence>
<name>A0AAU9XH20_9CNID</name>
<evidence type="ECO:0000313" key="9">
    <source>
        <dbReference type="Proteomes" id="UP001159428"/>
    </source>
</evidence>
<dbReference type="Pfam" id="PF16207">
    <property type="entry name" value="RAWUL"/>
    <property type="match status" value="1"/>
</dbReference>
<feature type="domain" description="RING-type" evidence="7">
    <location>
        <begin position="16"/>
        <end position="55"/>
    </location>
</feature>
<organism evidence="8 9">
    <name type="scientific">Pocillopora meandrina</name>
    <dbReference type="NCBI Taxonomy" id="46732"/>
    <lineage>
        <taxon>Eukaryota</taxon>
        <taxon>Metazoa</taxon>
        <taxon>Cnidaria</taxon>
        <taxon>Anthozoa</taxon>
        <taxon>Hexacorallia</taxon>
        <taxon>Scleractinia</taxon>
        <taxon>Astrocoeniina</taxon>
        <taxon>Pocilloporidae</taxon>
        <taxon>Pocillopora</taxon>
    </lineage>
</organism>
<dbReference type="GO" id="GO:0035102">
    <property type="term" value="C:PRC1 complex"/>
    <property type="evidence" value="ECO:0007669"/>
    <property type="project" value="TreeGrafter"/>
</dbReference>
<dbReference type="PROSITE" id="PS00518">
    <property type="entry name" value="ZF_RING_1"/>
    <property type="match status" value="1"/>
</dbReference>
<dbReference type="FunFam" id="3.30.40.10:FF:000122">
    <property type="entry name" value="polycomb group RING finger protein 1"/>
    <property type="match status" value="1"/>
</dbReference>
<dbReference type="InterPro" id="IPR013083">
    <property type="entry name" value="Znf_RING/FYVE/PHD"/>
</dbReference>
<evidence type="ECO:0000256" key="5">
    <source>
        <dbReference type="ARBA" id="ARBA00023242"/>
    </source>
</evidence>
<evidence type="ECO:0000259" key="7">
    <source>
        <dbReference type="PROSITE" id="PS50089"/>
    </source>
</evidence>